<protein>
    <submittedName>
        <fullName evidence="3">Diaminopimelate epimerase</fullName>
    </submittedName>
</protein>
<dbReference type="Pfam" id="PF02567">
    <property type="entry name" value="PhzC-PhzF"/>
    <property type="match status" value="1"/>
</dbReference>
<gene>
    <name evidence="3" type="ORF">MSAN_02266400</name>
</gene>
<dbReference type="OrthoDB" id="75169at2759"/>
<dbReference type="InterPro" id="IPR003719">
    <property type="entry name" value="Phenazine_PhzF-like"/>
</dbReference>
<comment type="caution">
    <text evidence="3">The sequence shown here is derived from an EMBL/GenBank/DDBJ whole genome shotgun (WGS) entry which is preliminary data.</text>
</comment>
<dbReference type="PANTHER" id="PTHR13774">
    <property type="entry name" value="PHENAZINE BIOSYNTHESIS PROTEIN"/>
    <property type="match status" value="1"/>
</dbReference>
<keyword evidence="4" id="KW-1185">Reference proteome</keyword>
<name>A0A8H6XB50_9AGAR</name>
<evidence type="ECO:0000256" key="2">
    <source>
        <dbReference type="ARBA" id="ARBA00023235"/>
    </source>
</evidence>
<accession>A0A8H6XB50</accession>
<dbReference type="EMBL" id="JACAZH010000034">
    <property type="protein sequence ID" value="KAF7337401.1"/>
    <property type="molecule type" value="Genomic_DNA"/>
</dbReference>
<dbReference type="Proteomes" id="UP000623467">
    <property type="component" value="Unassembled WGS sequence"/>
</dbReference>
<dbReference type="GO" id="GO:0005737">
    <property type="term" value="C:cytoplasm"/>
    <property type="evidence" value="ECO:0007669"/>
    <property type="project" value="TreeGrafter"/>
</dbReference>
<dbReference type="AlphaFoldDB" id="A0A8H6XB50"/>
<evidence type="ECO:0000313" key="4">
    <source>
        <dbReference type="Proteomes" id="UP000623467"/>
    </source>
</evidence>
<keyword evidence="2" id="KW-0413">Isomerase</keyword>
<dbReference type="NCBIfam" id="TIGR00654">
    <property type="entry name" value="PhzF_family"/>
    <property type="match status" value="1"/>
</dbReference>
<sequence>MDLFGSLKRFFLYPLHLAAKLLNPPASSEFDFEIVNAFTTDPFAGNPAVIVFLHQMLPDEILLKISENFNQPIVAYVSPPTSPTPPRNGCAVFGLRWFGPRNEVHICGHGTLAAADAIFRRLGPDANITTLEFETLSGILKAHRVGDQICMDLPAATTVPTSPQETAVVLDIFSRAVAKPSVNIPYVGYGGPGFENYLFVEVDKSESLREWRPDIDCFAELPSRIDILVVSSASQEPGIAYETRMFAPSLGVREDHACGSAHCLNAPYWAVKAQTGETDGEYTSGKPQHAKAVSARGGDIWAEYFAVEKRVRIRGNVKLVAAGRMAQDSELGGVAV</sequence>
<dbReference type="SUPFAM" id="SSF54506">
    <property type="entry name" value="Diaminopimelate epimerase-like"/>
    <property type="match status" value="1"/>
</dbReference>
<dbReference type="PIRSF" id="PIRSF016184">
    <property type="entry name" value="PhzC_PhzF"/>
    <property type="match status" value="1"/>
</dbReference>
<reference evidence="3" key="1">
    <citation type="submission" date="2020-05" db="EMBL/GenBank/DDBJ databases">
        <title>Mycena genomes resolve the evolution of fungal bioluminescence.</title>
        <authorList>
            <person name="Tsai I.J."/>
        </authorList>
    </citation>
    <scope>NUCLEOTIDE SEQUENCE</scope>
    <source>
        <strain evidence="3">160909Yilan</strain>
    </source>
</reference>
<dbReference type="PANTHER" id="PTHR13774:SF17">
    <property type="entry name" value="PHENAZINE BIOSYNTHESIS-LIKE DOMAIN-CONTAINING PROTEIN"/>
    <property type="match status" value="1"/>
</dbReference>
<organism evidence="3 4">
    <name type="scientific">Mycena sanguinolenta</name>
    <dbReference type="NCBI Taxonomy" id="230812"/>
    <lineage>
        <taxon>Eukaryota</taxon>
        <taxon>Fungi</taxon>
        <taxon>Dikarya</taxon>
        <taxon>Basidiomycota</taxon>
        <taxon>Agaricomycotina</taxon>
        <taxon>Agaricomycetes</taxon>
        <taxon>Agaricomycetidae</taxon>
        <taxon>Agaricales</taxon>
        <taxon>Marasmiineae</taxon>
        <taxon>Mycenaceae</taxon>
        <taxon>Mycena</taxon>
    </lineage>
</organism>
<comment type="similarity">
    <text evidence="1">Belongs to the PhzF family.</text>
</comment>
<evidence type="ECO:0000313" key="3">
    <source>
        <dbReference type="EMBL" id="KAF7337401.1"/>
    </source>
</evidence>
<dbReference type="GO" id="GO:0016853">
    <property type="term" value="F:isomerase activity"/>
    <property type="evidence" value="ECO:0007669"/>
    <property type="project" value="UniProtKB-KW"/>
</dbReference>
<evidence type="ECO:0000256" key="1">
    <source>
        <dbReference type="ARBA" id="ARBA00008270"/>
    </source>
</evidence>
<proteinExistence type="inferred from homology"/>
<dbReference type="Gene3D" id="3.10.310.10">
    <property type="entry name" value="Diaminopimelate Epimerase, Chain A, domain 1"/>
    <property type="match status" value="2"/>
</dbReference>